<keyword evidence="1" id="KW-0812">Transmembrane</keyword>
<dbReference type="Proteomes" id="UP001209540">
    <property type="component" value="Unassembled WGS sequence"/>
</dbReference>
<dbReference type="EMBL" id="JAIXMP010000002">
    <property type="protein sequence ID" value="KAI9276682.1"/>
    <property type="molecule type" value="Genomic_DNA"/>
</dbReference>
<keyword evidence="1" id="KW-1133">Transmembrane helix</keyword>
<gene>
    <name evidence="2" type="ORF">BDA99DRAFT_115625</name>
</gene>
<comment type="caution">
    <text evidence="2">The sequence shown here is derived from an EMBL/GenBank/DDBJ whole genome shotgun (WGS) entry which is preliminary data.</text>
</comment>
<dbReference type="AlphaFoldDB" id="A0AAD5KNT4"/>
<organism evidence="2 3">
    <name type="scientific">Phascolomyces articulosus</name>
    <dbReference type="NCBI Taxonomy" id="60185"/>
    <lineage>
        <taxon>Eukaryota</taxon>
        <taxon>Fungi</taxon>
        <taxon>Fungi incertae sedis</taxon>
        <taxon>Mucoromycota</taxon>
        <taxon>Mucoromycotina</taxon>
        <taxon>Mucoromycetes</taxon>
        <taxon>Mucorales</taxon>
        <taxon>Lichtheimiaceae</taxon>
        <taxon>Phascolomyces</taxon>
    </lineage>
</organism>
<reference evidence="2" key="1">
    <citation type="journal article" date="2022" name="IScience">
        <title>Evolution of zygomycete secretomes and the origins of terrestrial fungal ecologies.</title>
        <authorList>
            <person name="Chang Y."/>
            <person name="Wang Y."/>
            <person name="Mondo S."/>
            <person name="Ahrendt S."/>
            <person name="Andreopoulos W."/>
            <person name="Barry K."/>
            <person name="Beard J."/>
            <person name="Benny G.L."/>
            <person name="Blankenship S."/>
            <person name="Bonito G."/>
            <person name="Cuomo C."/>
            <person name="Desiro A."/>
            <person name="Gervers K.A."/>
            <person name="Hundley H."/>
            <person name="Kuo A."/>
            <person name="LaButti K."/>
            <person name="Lang B.F."/>
            <person name="Lipzen A."/>
            <person name="O'Donnell K."/>
            <person name="Pangilinan J."/>
            <person name="Reynolds N."/>
            <person name="Sandor L."/>
            <person name="Smith M.E."/>
            <person name="Tsang A."/>
            <person name="Grigoriev I.V."/>
            <person name="Stajich J.E."/>
            <person name="Spatafora J.W."/>
        </authorList>
    </citation>
    <scope>NUCLEOTIDE SEQUENCE</scope>
    <source>
        <strain evidence="2">RSA 2281</strain>
    </source>
</reference>
<protein>
    <submittedName>
        <fullName evidence="2">Uncharacterized protein</fullName>
    </submittedName>
</protein>
<evidence type="ECO:0000256" key="1">
    <source>
        <dbReference type="SAM" id="Phobius"/>
    </source>
</evidence>
<keyword evidence="3" id="KW-1185">Reference proteome</keyword>
<name>A0AAD5KNT4_9FUNG</name>
<sequence length="149" mass="17770">MLIITLNQFVDQKNNISSPPPFTIHILTSSSILYTYIQQQLIHHHHLSFLSFYIPLTHTTCSHTIHITTNPFFLLYYFFYIVLMFFFIIYIFISIPLVSHNFLCQYQSFILILSPTLFKHFIMVQFILHCYCILIYTYTIPPPIKKNPL</sequence>
<evidence type="ECO:0000313" key="3">
    <source>
        <dbReference type="Proteomes" id="UP001209540"/>
    </source>
</evidence>
<keyword evidence="1" id="KW-0472">Membrane</keyword>
<reference evidence="2" key="2">
    <citation type="submission" date="2023-02" db="EMBL/GenBank/DDBJ databases">
        <authorList>
            <consortium name="DOE Joint Genome Institute"/>
            <person name="Mondo S.J."/>
            <person name="Chang Y."/>
            <person name="Wang Y."/>
            <person name="Ahrendt S."/>
            <person name="Andreopoulos W."/>
            <person name="Barry K."/>
            <person name="Beard J."/>
            <person name="Benny G.L."/>
            <person name="Blankenship S."/>
            <person name="Bonito G."/>
            <person name="Cuomo C."/>
            <person name="Desiro A."/>
            <person name="Gervers K.A."/>
            <person name="Hundley H."/>
            <person name="Kuo A."/>
            <person name="LaButti K."/>
            <person name="Lang B.F."/>
            <person name="Lipzen A."/>
            <person name="O'Donnell K."/>
            <person name="Pangilinan J."/>
            <person name="Reynolds N."/>
            <person name="Sandor L."/>
            <person name="Smith M.W."/>
            <person name="Tsang A."/>
            <person name="Grigoriev I.V."/>
            <person name="Stajich J.E."/>
            <person name="Spatafora J.W."/>
        </authorList>
    </citation>
    <scope>NUCLEOTIDE SEQUENCE</scope>
    <source>
        <strain evidence="2">RSA 2281</strain>
    </source>
</reference>
<feature type="transmembrane region" description="Helical" evidence="1">
    <location>
        <begin position="117"/>
        <end position="139"/>
    </location>
</feature>
<proteinExistence type="predicted"/>
<evidence type="ECO:0000313" key="2">
    <source>
        <dbReference type="EMBL" id="KAI9276682.1"/>
    </source>
</evidence>
<accession>A0AAD5KNT4</accession>
<feature type="transmembrane region" description="Helical" evidence="1">
    <location>
        <begin position="74"/>
        <end position="97"/>
    </location>
</feature>